<sequence length="69" mass="7911">MVQPVSSSNSSNSFGTQGVEPGSHADRVCVNFVIQVKWRFKTFGLIELSINKVPNFLNVFYHVEWNMEY</sequence>
<dbReference type="EMBL" id="REGN01002783">
    <property type="protein sequence ID" value="RNA26179.1"/>
    <property type="molecule type" value="Genomic_DNA"/>
</dbReference>
<gene>
    <name evidence="2" type="ORF">BpHYR1_025251</name>
</gene>
<dbReference type="AlphaFoldDB" id="A0A3M7RRS9"/>
<name>A0A3M7RRS9_BRAPC</name>
<proteinExistence type="predicted"/>
<organism evidence="2 3">
    <name type="scientific">Brachionus plicatilis</name>
    <name type="common">Marine rotifer</name>
    <name type="synonym">Brachionus muelleri</name>
    <dbReference type="NCBI Taxonomy" id="10195"/>
    <lineage>
        <taxon>Eukaryota</taxon>
        <taxon>Metazoa</taxon>
        <taxon>Spiralia</taxon>
        <taxon>Gnathifera</taxon>
        <taxon>Rotifera</taxon>
        <taxon>Eurotatoria</taxon>
        <taxon>Monogononta</taxon>
        <taxon>Pseudotrocha</taxon>
        <taxon>Ploima</taxon>
        <taxon>Brachionidae</taxon>
        <taxon>Brachionus</taxon>
    </lineage>
</organism>
<accession>A0A3M7RRS9</accession>
<keyword evidence="3" id="KW-1185">Reference proteome</keyword>
<protein>
    <submittedName>
        <fullName evidence="2">Uncharacterized protein</fullName>
    </submittedName>
</protein>
<evidence type="ECO:0000313" key="2">
    <source>
        <dbReference type="EMBL" id="RNA26179.1"/>
    </source>
</evidence>
<feature type="region of interest" description="Disordered" evidence="1">
    <location>
        <begin position="1"/>
        <end position="23"/>
    </location>
</feature>
<dbReference type="Proteomes" id="UP000276133">
    <property type="component" value="Unassembled WGS sequence"/>
</dbReference>
<comment type="caution">
    <text evidence="2">The sequence shown here is derived from an EMBL/GenBank/DDBJ whole genome shotgun (WGS) entry which is preliminary data.</text>
</comment>
<evidence type="ECO:0000313" key="3">
    <source>
        <dbReference type="Proteomes" id="UP000276133"/>
    </source>
</evidence>
<feature type="compositionally biased region" description="Low complexity" evidence="1">
    <location>
        <begin position="1"/>
        <end position="13"/>
    </location>
</feature>
<evidence type="ECO:0000256" key="1">
    <source>
        <dbReference type="SAM" id="MobiDB-lite"/>
    </source>
</evidence>
<reference evidence="2 3" key="1">
    <citation type="journal article" date="2018" name="Sci. Rep.">
        <title>Genomic signatures of local adaptation to the degree of environmental predictability in rotifers.</title>
        <authorList>
            <person name="Franch-Gras L."/>
            <person name="Hahn C."/>
            <person name="Garcia-Roger E.M."/>
            <person name="Carmona M.J."/>
            <person name="Serra M."/>
            <person name="Gomez A."/>
        </authorList>
    </citation>
    <scope>NUCLEOTIDE SEQUENCE [LARGE SCALE GENOMIC DNA]</scope>
    <source>
        <strain evidence="2">HYR1</strain>
    </source>
</reference>